<keyword evidence="3" id="KW-1185">Reference proteome</keyword>
<evidence type="ECO:0000256" key="1">
    <source>
        <dbReference type="SAM" id="Phobius"/>
    </source>
</evidence>
<keyword evidence="1" id="KW-1133">Transmembrane helix</keyword>
<proteinExistence type="predicted"/>
<keyword evidence="1" id="KW-0472">Membrane</keyword>
<name>A0A7W5VFM3_9ACTN</name>
<dbReference type="Proteomes" id="UP000579945">
    <property type="component" value="Unassembled WGS sequence"/>
</dbReference>
<comment type="caution">
    <text evidence="2">The sequence shown here is derived from an EMBL/GenBank/DDBJ whole genome shotgun (WGS) entry which is preliminary data.</text>
</comment>
<dbReference type="AlphaFoldDB" id="A0A7W5VFM3"/>
<protein>
    <submittedName>
        <fullName evidence="2">Uncharacterized protein</fullName>
    </submittedName>
</protein>
<gene>
    <name evidence="2" type="ORF">FHR33_008630</name>
</gene>
<sequence>MRFGNWEVRPLGGGMGCLTMIVVSILLSVLLTLVLNLIF</sequence>
<evidence type="ECO:0000313" key="2">
    <source>
        <dbReference type="EMBL" id="MBB3732770.1"/>
    </source>
</evidence>
<organism evidence="2 3">
    <name type="scientific">Nonomuraea dietziae</name>
    <dbReference type="NCBI Taxonomy" id="65515"/>
    <lineage>
        <taxon>Bacteria</taxon>
        <taxon>Bacillati</taxon>
        <taxon>Actinomycetota</taxon>
        <taxon>Actinomycetes</taxon>
        <taxon>Streptosporangiales</taxon>
        <taxon>Streptosporangiaceae</taxon>
        <taxon>Nonomuraea</taxon>
    </lineage>
</organism>
<feature type="transmembrane region" description="Helical" evidence="1">
    <location>
        <begin position="12"/>
        <end position="38"/>
    </location>
</feature>
<evidence type="ECO:0000313" key="3">
    <source>
        <dbReference type="Proteomes" id="UP000579945"/>
    </source>
</evidence>
<keyword evidence="1" id="KW-0812">Transmembrane</keyword>
<reference evidence="2 3" key="1">
    <citation type="submission" date="2020-08" db="EMBL/GenBank/DDBJ databases">
        <title>Sequencing the genomes of 1000 actinobacteria strains.</title>
        <authorList>
            <person name="Klenk H.-P."/>
        </authorList>
    </citation>
    <scope>NUCLEOTIDE SEQUENCE [LARGE SCALE GENOMIC DNA]</scope>
    <source>
        <strain evidence="2 3">DSM 44320</strain>
    </source>
</reference>
<accession>A0A7W5VFM3</accession>
<dbReference type="EMBL" id="JACIBV010000001">
    <property type="protein sequence ID" value="MBB3732770.1"/>
    <property type="molecule type" value="Genomic_DNA"/>
</dbReference>